<feature type="compositionally biased region" description="Basic residues" evidence="1">
    <location>
        <begin position="172"/>
        <end position="181"/>
    </location>
</feature>
<dbReference type="Proteomes" id="UP000053257">
    <property type="component" value="Unassembled WGS sequence"/>
</dbReference>
<feature type="region of interest" description="Disordered" evidence="1">
    <location>
        <begin position="245"/>
        <end position="291"/>
    </location>
</feature>
<evidence type="ECO:0000256" key="1">
    <source>
        <dbReference type="SAM" id="MobiDB-lite"/>
    </source>
</evidence>
<organism evidence="2 3">
    <name type="scientific">Phlebiopsis gigantea (strain 11061_1 CR5-6)</name>
    <name type="common">White-rot fungus</name>
    <name type="synonym">Peniophora gigantea</name>
    <dbReference type="NCBI Taxonomy" id="745531"/>
    <lineage>
        <taxon>Eukaryota</taxon>
        <taxon>Fungi</taxon>
        <taxon>Dikarya</taxon>
        <taxon>Basidiomycota</taxon>
        <taxon>Agaricomycotina</taxon>
        <taxon>Agaricomycetes</taxon>
        <taxon>Polyporales</taxon>
        <taxon>Phanerochaetaceae</taxon>
        <taxon>Phlebiopsis</taxon>
    </lineage>
</organism>
<feature type="region of interest" description="Disordered" evidence="1">
    <location>
        <begin position="172"/>
        <end position="220"/>
    </location>
</feature>
<feature type="compositionally biased region" description="Polar residues" evidence="1">
    <location>
        <begin position="282"/>
        <end position="291"/>
    </location>
</feature>
<evidence type="ECO:0000313" key="2">
    <source>
        <dbReference type="EMBL" id="KIP05734.1"/>
    </source>
</evidence>
<feature type="non-terminal residue" evidence="2">
    <location>
        <position position="291"/>
    </location>
</feature>
<dbReference type="HOGENOM" id="CLU_958297_0_0_1"/>
<keyword evidence="3" id="KW-1185">Reference proteome</keyword>
<evidence type="ECO:0000313" key="3">
    <source>
        <dbReference type="Proteomes" id="UP000053257"/>
    </source>
</evidence>
<feature type="compositionally biased region" description="Polar residues" evidence="1">
    <location>
        <begin position="197"/>
        <end position="212"/>
    </location>
</feature>
<accession>A0A0C3NL29</accession>
<dbReference type="AlphaFoldDB" id="A0A0C3NL29"/>
<proteinExistence type="predicted"/>
<reference evidence="2 3" key="1">
    <citation type="journal article" date="2014" name="PLoS Genet.">
        <title>Analysis of the Phlebiopsis gigantea genome, transcriptome and secretome provides insight into its pioneer colonization strategies of wood.</title>
        <authorList>
            <person name="Hori C."/>
            <person name="Ishida T."/>
            <person name="Igarashi K."/>
            <person name="Samejima M."/>
            <person name="Suzuki H."/>
            <person name="Master E."/>
            <person name="Ferreira P."/>
            <person name="Ruiz-Duenas F.J."/>
            <person name="Held B."/>
            <person name="Canessa P."/>
            <person name="Larrondo L.F."/>
            <person name="Schmoll M."/>
            <person name="Druzhinina I.S."/>
            <person name="Kubicek C.P."/>
            <person name="Gaskell J.A."/>
            <person name="Kersten P."/>
            <person name="St John F."/>
            <person name="Glasner J."/>
            <person name="Sabat G."/>
            <person name="Splinter BonDurant S."/>
            <person name="Syed K."/>
            <person name="Yadav J."/>
            <person name="Mgbeahuruike A.C."/>
            <person name="Kovalchuk A."/>
            <person name="Asiegbu F.O."/>
            <person name="Lackner G."/>
            <person name="Hoffmeister D."/>
            <person name="Rencoret J."/>
            <person name="Gutierrez A."/>
            <person name="Sun H."/>
            <person name="Lindquist E."/>
            <person name="Barry K."/>
            <person name="Riley R."/>
            <person name="Grigoriev I.V."/>
            <person name="Henrissat B."/>
            <person name="Kues U."/>
            <person name="Berka R.M."/>
            <person name="Martinez A.T."/>
            <person name="Covert S.F."/>
            <person name="Blanchette R.A."/>
            <person name="Cullen D."/>
        </authorList>
    </citation>
    <scope>NUCLEOTIDE SEQUENCE [LARGE SCALE GENOMIC DNA]</scope>
    <source>
        <strain evidence="2 3">11061_1 CR5-6</strain>
    </source>
</reference>
<protein>
    <submittedName>
        <fullName evidence="2">Uncharacterized protein</fullName>
    </submittedName>
</protein>
<name>A0A0C3NL29_PHLG1</name>
<feature type="compositionally biased region" description="Low complexity" evidence="1">
    <location>
        <begin position="249"/>
        <end position="259"/>
    </location>
</feature>
<sequence length="291" mass="31076">MLFENTVSAARDLACSSNACSNASVYLSQSAARTSCSPSVATSPRMRGLSPNLTRGMMSGVSHVEMQKASAYMPADTRHSISPRELRTLICDSSSARTSCFVSPDFHSRSAAVHFDFSKVVFVGTSVVPSPSTTWLRMESRYSPKSSLKATSGQVCVVCSWMSETNDLARRASPRCQHRRGPQPASSKATNDCAHTRTGTNTRSSRVHSTARPSAAHAATSSISPTDVWIPFFSRPYCTVQSLGEARATDAPSSASAAVSRRDTRACSTSARASSSCDPSRNGSGSRLNRK</sequence>
<gene>
    <name evidence="2" type="ORF">PHLGIDRAFT_517526</name>
</gene>
<feature type="compositionally biased region" description="Low complexity" evidence="1">
    <location>
        <begin position="266"/>
        <end position="281"/>
    </location>
</feature>
<dbReference type="EMBL" id="KN840535">
    <property type="protein sequence ID" value="KIP05734.1"/>
    <property type="molecule type" value="Genomic_DNA"/>
</dbReference>